<dbReference type="InterPro" id="IPR001810">
    <property type="entry name" value="F-box_dom"/>
</dbReference>
<feature type="domain" description="F-box" evidence="1">
    <location>
        <begin position="10"/>
        <end position="64"/>
    </location>
</feature>
<dbReference type="Proteomes" id="UP000241769">
    <property type="component" value="Unassembled WGS sequence"/>
</dbReference>
<name>A0A2P6NFT5_9EUKA</name>
<comment type="caution">
    <text evidence="2">The sequence shown here is derived from an EMBL/GenBank/DDBJ whole genome shotgun (WGS) entry which is preliminary data.</text>
</comment>
<organism evidence="2 3">
    <name type="scientific">Planoprotostelium fungivorum</name>
    <dbReference type="NCBI Taxonomy" id="1890364"/>
    <lineage>
        <taxon>Eukaryota</taxon>
        <taxon>Amoebozoa</taxon>
        <taxon>Evosea</taxon>
        <taxon>Variosea</taxon>
        <taxon>Cavosteliida</taxon>
        <taxon>Cavosteliaceae</taxon>
        <taxon>Planoprotostelium</taxon>
    </lineage>
</organism>
<evidence type="ECO:0000313" key="2">
    <source>
        <dbReference type="EMBL" id="PRP82827.1"/>
    </source>
</evidence>
<sequence length="504" mass="58457">MSTNGDQTYLRELSPLPDDVLQNTLEYIDSGELLPLTFSCQQFSKAAQEALRRRGINSYTWLIFPCNTECVREWWMDYLRAPCIEEEILSKWARGQTFYLDQPQPTGYSDSEAVNTYCSNIEAEDEWKIIACRLGKVAISLGRTDIWDYANHGCSTEMPMLYAVEKNQVHVLDYMFQKYPEDTSLHWKDNKLLMIASTEGSIEVIQYLLSKGYTLDIEQTDNAEDVRAYMWMIERGCPYSCDNTRIFTAIAKKEEDPVYWMERVREKGVRGSLGEACLEAIIRDRLDVVQYMISLGMEWGYSQTKFTVTYGRAEILKYIHEKVAPIPNRHMEGAIYETDMECSSLEVYQYIYGPAGVPMGEDLMDLVSERHLVDVAQALVRMGCPWNLDACFEQAYMTLVREEPIKPSQRVCHQCPHLCQEAEEGRRMLIWFIQLKRGWSEYYAQAYFESTANIKSIYPTPYLYRSVFHNPLPPFGRDPSNRYTLLKITIGALTSDENKTIHNQ</sequence>
<dbReference type="InterPro" id="IPR036770">
    <property type="entry name" value="Ankyrin_rpt-contain_sf"/>
</dbReference>
<reference evidence="2 3" key="1">
    <citation type="journal article" date="2018" name="Genome Biol. Evol.">
        <title>Multiple Roots of Fruiting Body Formation in Amoebozoa.</title>
        <authorList>
            <person name="Hillmann F."/>
            <person name="Forbes G."/>
            <person name="Novohradska S."/>
            <person name="Ferling I."/>
            <person name="Riege K."/>
            <person name="Groth M."/>
            <person name="Westermann M."/>
            <person name="Marz M."/>
            <person name="Spaller T."/>
            <person name="Winckler T."/>
            <person name="Schaap P."/>
            <person name="Glockner G."/>
        </authorList>
    </citation>
    <scope>NUCLEOTIDE SEQUENCE [LARGE SCALE GENOMIC DNA]</scope>
    <source>
        <strain evidence="2 3">Jena</strain>
    </source>
</reference>
<keyword evidence="3" id="KW-1185">Reference proteome</keyword>
<dbReference type="Gene3D" id="1.25.40.20">
    <property type="entry name" value="Ankyrin repeat-containing domain"/>
    <property type="match status" value="1"/>
</dbReference>
<gene>
    <name evidence="2" type="ORF">PROFUN_04690</name>
</gene>
<evidence type="ECO:0000259" key="1">
    <source>
        <dbReference type="PROSITE" id="PS50181"/>
    </source>
</evidence>
<dbReference type="SUPFAM" id="SSF140860">
    <property type="entry name" value="Pseudo ankyrin repeat-like"/>
    <property type="match status" value="1"/>
</dbReference>
<dbReference type="PROSITE" id="PS50181">
    <property type="entry name" value="FBOX"/>
    <property type="match status" value="1"/>
</dbReference>
<dbReference type="InParanoid" id="A0A2P6NFT5"/>
<proteinExistence type="predicted"/>
<dbReference type="AlphaFoldDB" id="A0A2P6NFT5"/>
<accession>A0A2P6NFT5</accession>
<protein>
    <recommendedName>
        <fullName evidence="1">F-box domain-containing protein</fullName>
    </recommendedName>
</protein>
<dbReference type="EMBL" id="MDYQ01000094">
    <property type="protein sequence ID" value="PRP82827.1"/>
    <property type="molecule type" value="Genomic_DNA"/>
</dbReference>
<evidence type="ECO:0000313" key="3">
    <source>
        <dbReference type="Proteomes" id="UP000241769"/>
    </source>
</evidence>